<dbReference type="Proteomes" id="UP000011531">
    <property type="component" value="Unassembled WGS sequence"/>
</dbReference>
<keyword evidence="3" id="KW-1185">Reference proteome</keyword>
<evidence type="ECO:0000313" key="3">
    <source>
        <dbReference type="Proteomes" id="UP000011531"/>
    </source>
</evidence>
<keyword evidence="1" id="KW-0472">Membrane</keyword>
<protein>
    <submittedName>
        <fullName evidence="2">Uncharacterized protein</fullName>
    </submittedName>
</protein>
<keyword evidence="1" id="KW-0812">Transmembrane</keyword>
<dbReference type="EMBL" id="AOIA01000123">
    <property type="protein sequence ID" value="ELY56590.1"/>
    <property type="molecule type" value="Genomic_DNA"/>
</dbReference>
<accession>L9X4G5</accession>
<keyword evidence="1" id="KW-1133">Transmembrane helix</keyword>
<sequence length="138" mass="14663">MKRGPSVIAGGVAGTGAMSLLLMLLEAQTRSVMELFAVIARFIGTPGDTTIGFALFVAAGVLAWPLLFLALEPYLPLGPDPAARGVVFGTILWIPFVITGRGNIGGPLLVFFGVYTLFAHWIYGFTMGAVYARLLEET</sequence>
<dbReference type="OrthoDB" id="342717at2157"/>
<evidence type="ECO:0000256" key="1">
    <source>
        <dbReference type="SAM" id="Phobius"/>
    </source>
</evidence>
<dbReference type="PATRIC" id="fig|1227498.3.peg.2799"/>
<comment type="caution">
    <text evidence="2">The sequence shown here is derived from an EMBL/GenBank/DDBJ whole genome shotgun (WGS) entry which is preliminary data.</text>
</comment>
<name>L9X4G5_9EURY</name>
<dbReference type="Pfam" id="PF20587">
    <property type="entry name" value="DUF6789"/>
    <property type="match status" value="1"/>
</dbReference>
<feature type="transmembrane region" description="Helical" evidence="1">
    <location>
        <begin position="108"/>
        <end position="132"/>
    </location>
</feature>
<feature type="transmembrane region" description="Helical" evidence="1">
    <location>
        <begin position="51"/>
        <end position="71"/>
    </location>
</feature>
<proteinExistence type="predicted"/>
<dbReference type="RefSeq" id="WP_008424602.1">
    <property type="nucleotide sequence ID" value="NZ_AOIA01000123.1"/>
</dbReference>
<feature type="transmembrane region" description="Helical" evidence="1">
    <location>
        <begin position="83"/>
        <end position="102"/>
    </location>
</feature>
<evidence type="ECO:0000313" key="2">
    <source>
        <dbReference type="EMBL" id="ELY56590.1"/>
    </source>
</evidence>
<gene>
    <name evidence="2" type="ORF">C492_14314</name>
</gene>
<dbReference type="AlphaFoldDB" id="L9X4G5"/>
<organism evidence="2 3">
    <name type="scientific">Natronococcus jeotgali DSM 18795</name>
    <dbReference type="NCBI Taxonomy" id="1227498"/>
    <lineage>
        <taxon>Archaea</taxon>
        <taxon>Methanobacteriati</taxon>
        <taxon>Methanobacteriota</taxon>
        <taxon>Stenosarchaea group</taxon>
        <taxon>Halobacteria</taxon>
        <taxon>Halobacteriales</taxon>
        <taxon>Natrialbaceae</taxon>
        <taxon>Natronococcus</taxon>
    </lineage>
</organism>
<reference evidence="2 3" key="1">
    <citation type="journal article" date="2014" name="PLoS Genet.">
        <title>Phylogenetically driven sequencing of extremely halophilic archaea reveals strategies for static and dynamic osmo-response.</title>
        <authorList>
            <person name="Becker E.A."/>
            <person name="Seitzer P.M."/>
            <person name="Tritt A."/>
            <person name="Larsen D."/>
            <person name="Krusor M."/>
            <person name="Yao A.I."/>
            <person name="Wu D."/>
            <person name="Madern D."/>
            <person name="Eisen J.A."/>
            <person name="Darling A.E."/>
            <person name="Facciotti M.T."/>
        </authorList>
    </citation>
    <scope>NUCLEOTIDE SEQUENCE [LARGE SCALE GENOMIC DNA]</scope>
    <source>
        <strain evidence="2 3">DSM 18795</strain>
    </source>
</reference>
<dbReference type="InterPro" id="IPR046739">
    <property type="entry name" value="DUF6789"/>
</dbReference>
<dbReference type="STRING" id="1227498.C492_14314"/>